<dbReference type="EMBL" id="FOAP01000007">
    <property type="protein sequence ID" value="SEL60975.1"/>
    <property type="molecule type" value="Genomic_DNA"/>
</dbReference>
<evidence type="ECO:0000256" key="4">
    <source>
        <dbReference type="ARBA" id="ARBA00022553"/>
    </source>
</evidence>
<evidence type="ECO:0000313" key="14">
    <source>
        <dbReference type="Proteomes" id="UP000182719"/>
    </source>
</evidence>
<dbReference type="InterPro" id="IPR036890">
    <property type="entry name" value="HATPase_C_sf"/>
</dbReference>
<dbReference type="Gene3D" id="6.10.340.10">
    <property type="match status" value="1"/>
</dbReference>
<dbReference type="InterPro" id="IPR003594">
    <property type="entry name" value="HATPase_dom"/>
</dbReference>
<feature type="transmembrane region" description="Helical" evidence="10">
    <location>
        <begin position="350"/>
        <end position="370"/>
    </location>
</feature>
<evidence type="ECO:0000313" key="13">
    <source>
        <dbReference type="EMBL" id="SEL60975.1"/>
    </source>
</evidence>
<dbReference type="InterPro" id="IPR003660">
    <property type="entry name" value="HAMP_dom"/>
</dbReference>
<sequence length="735" mass="82194">MGVRIAVIIALSTLFSYLHIFNSFRKEALLQMEQSVRERSQREQAIFLLAEDNHTVLKKALEERIRFWNTQDPAPRFDSLFVRLPDGSTRNIPQGFDGTKVPGVIVPRDVPLTDSVRRRILAAYEVVSQYGPAFEVRFTNTGVLLPEGVLVGYWPEGATWFQDVEASFSFLPMEYLTRSLPENNPRREPVWTGIFEDTTSKTWMVTLATPLDIDGQHAATLTHDVLLDELMLRTIGDHLPGAYNFLVRDDGQLIAHPTVKMESGMGPYTIPAALGLPEGTAANEGTPEQRAHLSGVFERVKSRQPGQRVLEVPEFGEYIAMERLKGPGWTFVTVLPEHIVASAAIEASRYVLVFGLVSLLLELGIMSWVLRLQITRPLLTFTQASHKLEQGDFDVTLDIWREDELGQLARAFHQMAGEIQRREEALRQANEGLEQRVEERTQELKEAHRKLVETALQVGRAEIATNVLHNVGNVLSSVLISVMLAKERLTGLKLENVERVASLLEEHQADLSAFIRGDRRGQTALPFLNQLGKNLQSERKEIQLLLNDVTRHTEHIGAIVNLQQRYARTSHHLNEQVDLRALVDDALRINQAALGRHRVKVERILSDIPSVLTEKHKVLLILVNLISNAKYALDAVPEEERRLIVRIEQQVPGGQVHIEVKDNGVGIAPELLTRIFQHGFTTRQEGHGFGLHSSALAAQELGGSLRVHSNGPGQGASFILELPANAEPQGGQPHA</sequence>
<dbReference type="Gene3D" id="3.30.565.10">
    <property type="entry name" value="Histidine kinase-like ATPase, C-terminal domain"/>
    <property type="match status" value="1"/>
</dbReference>
<dbReference type="EC" id="2.7.13.3" evidence="3"/>
<reference evidence="14" key="1">
    <citation type="submission" date="2016-10" db="EMBL/GenBank/DDBJ databases">
        <authorList>
            <person name="Varghese N."/>
            <person name="Submissions S."/>
        </authorList>
    </citation>
    <scope>NUCLEOTIDE SEQUENCE [LARGE SCALE GENOMIC DNA]</scope>
    <source>
        <strain evidence="14">DSM 17044</strain>
    </source>
</reference>
<gene>
    <name evidence="13" type="ORF">SAMN05444354_10792</name>
</gene>
<keyword evidence="6" id="KW-0547">Nucleotide-binding</keyword>
<dbReference type="SUPFAM" id="SSF55874">
    <property type="entry name" value="ATPase domain of HSP90 chaperone/DNA topoisomerase II/histidine kinase"/>
    <property type="match status" value="1"/>
</dbReference>
<keyword evidence="5" id="KW-0808">Transferase</keyword>
<evidence type="ECO:0000256" key="10">
    <source>
        <dbReference type="SAM" id="Phobius"/>
    </source>
</evidence>
<proteinExistence type="predicted"/>
<dbReference type="SMART" id="SM00387">
    <property type="entry name" value="HATPase_c"/>
    <property type="match status" value="1"/>
</dbReference>
<dbReference type="InterPro" id="IPR005467">
    <property type="entry name" value="His_kinase_dom"/>
</dbReference>
<dbReference type="PROSITE" id="PS50885">
    <property type="entry name" value="HAMP"/>
    <property type="match status" value="1"/>
</dbReference>
<keyword evidence="14" id="KW-1185">Reference proteome</keyword>
<organism evidence="13 14">
    <name type="scientific">Stigmatella aurantiaca</name>
    <dbReference type="NCBI Taxonomy" id="41"/>
    <lineage>
        <taxon>Bacteria</taxon>
        <taxon>Pseudomonadati</taxon>
        <taxon>Myxococcota</taxon>
        <taxon>Myxococcia</taxon>
        <taxon>Myxococcales</taxon>
        <taxon>Cystobacterineae</taxon>
        <taxon>Archangiaceae</taxon>
        <taxon>Stigmatella</taxon>
    </lineage>
</organism>
<name>A0A1H7RLG2_STIAU</name>
<keyword evidence="4" id="KW-0597">Phosphoprotein</keyword>
<dbReference type="SUPFAM" id="SSF158472">
    <property type="entry name" value="HAMP domain-like"/>
    <property type="match status" value="1"/>
</dbReference>
<dbReference type="SMART" id="SM00304">
    <property type="entry name" value="HAMP"/>
    <property type="match status" value="1"/>
</dbReference>
<dbReference type="InterPro" id="IPR050980">
    <property type="entry name" value="2C_sensor_his_kinase"/>
</dbReference>
<dbReference type="PROSITE" id="PS50109">
    <property type="entry name" value="HIS_KIN"/>
    <property type="match status" value="1"/>
</dbReference>
<dbReference type="AlphaFoldDB" id="A0A1H7RLG2"/>
<dbReference type="Gene3D" id="3.30.450.20">
    <property type="entry name" value="PAS domain"/>
    <property type="match status" value="2"/>
</dbReference>
<keyword evidence="10" id="KW-0812">Transmembrane</keyword>
<evidence type="ECO:0000259" key="12">
    <source>
        <dbReference type="PROSITE" id="PS50885"/>
    </source>
</evidence>
<dbReference type="Pfam" id="PF02518">
    <property type="entry name" value="HATPase_c"/>
    <property type="match status" value="1"/>
</dbReference>
<dbReference type="Proteomes" id="UP000182719">
    <property type="component" value="Unassembled WGS sequence"/>
</dbReference>
<dbReference type="GO" id="GO:0004673">
    <property type="term" value="F:protein histidine kinase activity"/>
    <property type="evidence" value="ECO:0007669"/>
    <property type="project" value="UniProtKB-EC"/>
</dbReference>
<dbReference type="PRINTS" id="PR00344">
    <property type="entry name" value="BCTRLSENSOR"/>
</dbReference>
<feature type="domain" description="Histidine kinase" evidence="11">
    <location>
        <begin position="526"/>
        <end position="726"/>
    </location>
</feature>
<dbReference type="CDD" id="cd18774">
    <property type="entry name" value="PDC2_HK_sensor"/>
    <property type="match status" value="1"/>
</dbReference>
<keyword evidence="10" id="KW-1133">Transmembrane helix</keyword>
<dbReference type="GO" id="GO:0005524">
    <property type="term" value="F:ATP binding"/>
    <property type="evidence" value="ECO:0007669"/>
    <property type="project" value="UniProtKB-KW"/>
</dbReference>
<evidence type="ECO:0000256" key="5">
    <source>
        <dbReference type="ARBA" id="ARBA00022679"/>
    </source>
</evidence>
<comment type="subcellular location">
    <subcellularLocation>
        <location evidence="2">Membrane</location>
    </subcellularLocation>
</comment>
<evidence type="ECO:0000256" key="1">
    <source>
        <dbReference type="ARBA" id="ARBA00000085"/>
    </source>
</evidence>
<evidence type="ECO:0000259" key="11">
    <source>
        <dbReference type="PROSITE" id="PS50109"/>
    </source>
</evidence>
<evidence type="ECO:0000256" key="8">
    <source>
        <dbReference type="ARBA" id="ARBA00022840"/>
    </source>
</evidence>
<evidence type="ECO:0000256" key="6">
    <source>
        <dbReference type="ARBA" id="ARBA00022741"/>
    </source>
</evidence>
<dbReference type="PANTHER" id="PTHR44936">
    <property type="entry name" value="SENSOR PROTEIN CREC"/>
    <property type="match status" value="1"/>
</dbReference>
<keyword evidence="8" id="KW-0067">ATP-binding</keyword>
<feature type="domain" description="HAMP" evidence="12">
    <location>
        <begin position="372"/>
        <end position="424"/>
    </location>
</feature>
<dbReference type="PANTHER" id="PTHR44936:SF10">
    <property type="entry name" value="SENSOR PROTEIN RSTB"/>
    <property type="match status" value="1"/>
</dbReference>
<evidence type="ECO:0000256" key="2">
    <source>
        <dbReference type="ARBA" id="ARBA00004370"/>
    </source>
</evidence>
<keyword evidence="9" id="KW-0175">Coiled coil</keyword>
<evidence type="ECO:0000256" key="7">
    <source>
        <dbReference type="ARBA" id="ARBA00022777"/>
    </source>
</evidence>
<dbReference type="InterPro" id="IPR004358">
    <property type="entry name" value="Sig_transdc_His_kin-like_C"/>
</dbReference>
<dbReference type="Pfam" id="PF00672">
    <property type="entry name" value="HAMP"/>
    <property type="match status" value="1"/>
</dbReference>
<dbReference type="GO" id="GO:0007165">
    <property type="term" value="P:signal transduction"/>
    <property type="evidence" value="ECO:0007669"/>
    <property type="project" value="InterPro"/>
</dbReference>
<comment type="catalytic activity">
    <reaction evidence="1">
        <text>ATP + protein L-histidine = ADP + protein N-phospho-L-histidine.</text>
        <dbReference type="EC" id="2.7.13.3"/>
    </reaction>
</comment>
<feature type="coiled-coil region" evidence="9">
    <location>
        <begin position="416"/>
        <end position="450"/>
    </location>
</feature>
<accession>A0A1H7RLG2</accession>
<protein>
    <recommendedName>
        <fullName evidence="3">histidine kinase</fullName>
        <ecNumber evidence="3">2.7.13.3</ecNumber>
    </recommendedName>
</protein>
<keyword evidence="7 13" id="KW-0418">Kinase</keyword>
<evidence type="ECO:0000256" key="3">
    <source>
        <dbReference type="ARBA" id="ARBA00012438"/>
    </source>
</evidence>
<evidence type="ECO:0000256" key="9">
    <source>
        <dbReference type="SAM" id="Coils"/>
    </source>
</evidence>
<dbReference type="GO" id="GO:0016020">
    <property type="term" value="C:membrane"/>
    <property type="evidence" value="ECO:0007669"/>
    <property type="project" value="UniProtKB-SubCell"/>
</dbReference>
<dbReference type="CDD" id="cd06225">
    <property type="entry name" value="HAMP"/>
    <property type="match status" value="1"/>
</dbReference>
<keyword evidence="10" id="KW-0472">Membrane</keyword>